<sequence length="59" mass="7153">MKYYFLYHYVKDERYLYLVALNSHVDIEKEFNKYLGKPHSGSILITDLNTIKEFRGSQY</sequence>
<protein>
    <submittedName>
        <fullName evidence="1">Uncharacterized protein</fullName>
    </submittedName>
</protein>
<accession>A0A1D8GPQ6</accession>
<dbReference type="Proteomes" id="UP000095743">
    <property type="component" value="Plasmid unnamed1"/>
</dbReference>
<dbReference type="EMBL" id="CP017270">
    <property type="protein sequence ID" value="AOT73339.1"/>
    <property type="molecule type" value="Genomic_DNA"/>
</dbReference>
<evidence type="ECO:0000313" key="3">
    <source>
        <dbReference type="Proteomes" id="UP000095743"/>
    </source>
</evidence>
<proteinExistence type="predicted"/>
<dbReference type="KEGG" id="gfe:Gferi_27230"/>
<gene>
    <name evidence="1" type="ORF">Gferi_27230</name>
    <name evidence="2" type="ORF">Gferi_27280</name>
</gene>
<dbReference type="AlphaFoldDB" id="A0A1D8GPQ6"/>
<name>A0A1D8GPQ6_9FIRM</name>
<evidence type="ECO:0000313" key="2">
    <source>
        <dbReference type="EMBL" id="AOT73339.1"/>
    </source>
</evidence>
<keyword evidence="3" id="KW-1185">Reference proteome</keyword>
<dbReference type="KEGG" id="gfe:Gferi_27280"/>
<organism evidence="1 3">
    <name type="scientific">Geosporobacter ferrireducens</name>
    <dbReference type="NCBI Taxonomy" id="1424294"/>
    <lineage>
        <taxon>Bacteria</taxon>
        <taxon>Bacillati</taxon>
        <taxon>Bacillota</taxon>
        <taxon>Clostridia</taxon>
        <taxon>Peptostreptococcales</taxon>
        <taxon>Thermotaleaceae</taxon>
        <taxon>Geosporobacter</taxon>
    </lineage>
</organism>
<keyword evidence="2" id="KW-0614">Plasmid</keyword>
<dbReference type="EMBL" id="CP017269">
    <property type="protein sequence ID" value="AOT72926.1"/>
    <property type="molecule type" value="Genomic_DNA"/>
</dbReference>
<evidence type="ECO:0000313" key="1">
    <source>
        <dbReference type="EMBL" id="AOT72926.1"/>
    </source>
</evidence>
<geneLocation type="plasmid" evidence="2 3">
    <name>unnamed1</name>
</geneLocation>
<dbReference type="Proteomes" id="UP000095743">
    <property type="component" value="Chromosome"/>
</dbReference>
<reference evidence="1 3" key="1">
    <citation type="submission" date="2016-09" db="EMBL/GenBank/DDBJ databases">
        <title>Genomic analysis reveals versatility of anaerobic energy metabolism of Geosporobacter ferrireducens IRF9 of phylum Firmicutes.</title>
        <authorList>
            <person name="Kim S.-J."/>
        </authorList>
    </citation>
    <scope>NUCLEOTIDE SEQUENCE [LARGE SCALE GENOMIC DNA]</scope>
    <source>
        <strain evidence="1 3">IRF9</strain>
        <plasmid evidence="2 3">unnamed1</plasmid>
    </source>
</reference>